<dbReference type="InterPro" id="IPR011047">
    <property type="entry name" value="Quinoprotein_ADH-like_sf"/>
</dbReference>
<dbReference type="OrthoDB" id="1489153at2"/>
<dbReference type="NCBIfam" id="TIGR04534">
    <property type="entry name" value="ELWxxDGT_rpt"/>
    <property type="match status" value="2"/>
</dbReference>
<evidence type="ECO:0000313" key="5">
    <source>
        <dbReference type="Proteomes" id="UP000291142"/>
    </source>
</evidence>
<name>A0A4V2JAL5_9FLAO</name>
<dbReference type="InterPro" id="IPR030916">
    <property type="entry name" value="ELWxxDGT_rpt"/>
</dbReference>
<dbReference type="Pfam" id="PF18962">
    <property type="entry name" value="Por_Secre_tail"/>
    <property type="match status" value="1"/>
</dbReference>
<protein>
    <submittedName>
        <fullName evidence="4">T9SS type A sorting domain-containing protein</fullName>
    </submittedName>
</protein>
<evidence type="ECO:0000259" key="3">
    <source>
        <dbReference type="Pfam" id="PF18962"/>
    </source>
</evidence>
<dbReference type="EMBL" id="SIRT01000001">
    <property type="protein sequence ID" value="TBN06716.1"/>
    <property type="molecule type" value="Genomic_DNA"/>
</dbReference>
<comment type="caution">
    <text evidence="4">The sequence shown here is derived from an EMBL/GenBank/DDBJ whole genome shotgun (WGS) entry which is preliminary data.</text>
</comment>
<dbReference type="NCBIfam" id="TIGR04183">
    <property type="entry name" value="Por_Secre_tail"/>
    <property type="match status" value="1"/>
</dbReference>
<evidence type="ECO:0000256" key="1">
    <source>
        <dbReference type="ARBA" id="ARBA00022729"/>
    </source>
</evidence>
<dbReference type="SUPFAM" id="SSF50998">
    <property type="entry name" value="Quinoprotein alcohol dehydrogenase-like"/>
    <property type="match status" value="1"/>
</dbReference>
<organism evidence="4 5">
    <name type="scientific">Hyunsoonleella flava</name>
    <dbReference type="NCBI Taxonomy" id="2527939"/>
    <lineage>
        <taxon>Bacteria</taxon>
        <taxon>Pseudomonadati</taxon>
        <taxon>Bacteroidota</taxon>
        <taxon>Flavobacteriia</taxon>
        <taxon>Flavobacteriales</taxon>
        <taxon>Flavobacteriaceae</taxon>
    </lineage>
</organism>
<feature type="chain" id="PRO_5020874734" evidence="2">
    <location>
        <begin position="21"/>
        <end position="527"/>
    </location>
</feature>
<accession>A0A4V2JAL5</accession>
<gene>
    <name evidence="4" type="ORF">EYD45_02200</name>
</gene>
<evidence type="ECO:0000256" key="2">
    <source>
        <dbReference type="SAM" id="SignalP"/>
    </source>
</evidence>
<feature type="signal peptide" evidence="2">
    <location>
        <begin position="1"/>
        <end position="20"/>
    </location>
</feature>
<reference evidence="4 5" key="1">
    <citation type="submission" date="2019-02" db="EMBL/GenBank/DDBJ databases">
        <title>Hyunsoonleella sp., isolated from marine sediment.</title>
        <authorList>
            <person name="Liu B.-T."/>
        </authorList>
    </citation>
    <scope>NUCLEOTIDE SEQUENCE [LARGE SCALE GENOMIC DNA]</scope>
    <source>
        <strain evidence="4 5">T58</strain>
    </source>
</reference>
<dbReference type="InterPro" id="IPR026444">
    <property type="entry name" value="Secre_tail"/>
</dbReference>
<proteinExistence type="predicted"/>
<keyword evidence="1 2" id="KW-0732">Signal</keyword>
<dbReference type="AlphaFoldDB" id="A0A4V2JAL5"/>
<sequence>MKKSYFFIFLSIVFLSQSSAQISQVKFISSNAKTSSITSTSFGVLFVADDDPSIINAEPFISDGTETGTYKLKEINSNNVLTNASGVYISDNTEYVELNGYVYFAGGTASNNFELWRTDGTTAGTTLVKEINSSSASSSFPLYLNVLNGSLIFSASNGLSGSNNGTELWISDGTSTGTVLLKDIYPGTDSSGPSDFCLHDNKLYFTANNGPNGRELWVTDGTTAGTQMVKDMVVGSGSSNPKYTTSYNGDLYFSANGELYKSNGVVGNGGALKNINTSGNSAPTGFKVYNNRLYFSANDGVNGRELWRTNGTVFGTQLFKDINPSGNSNPANLTIVNGLLYFRAGNGTSGKELWSTDGTSANTSMIEVPSIAEMNPTKLIDYNNKLYFFGDNTTGQRKLWSSDGTVSGTVQISGSPTIINERKMAVHNNELYLGASNLYKYIDPSLSSEEFENNSVSLYPNPVSNKFTIKSSQNIERVEVYNALGRLVKTFSNTANSSYNISSLNSGLYLVKVLSGNKIKTLKLIKN</sequence>
<dbReference type="Proteomes" id="UP000291142">
    <property type="component" value="Unassembled WGS sequence"/>
</dbReference>
<evidence type="ECO:0000313" key="4">
    <source>
        <dbReference type="EMBL" id="TBN06716.1"/>
    </source>
</evidence>
<feature type="domain" description="Secretion system C-terminal sorting" evidence="3">
    <location>
        <begin position="458"/>
        <end position="525"/>
    </location>
</feature>
<keyword evidence="5" id="KW-1185">Reference proteome</keyword>
<dbReference type="SUPFAM" id="SSF63829">
    <property type="entry name" value="Calcium-dependent phosphotriesterase"/>
    <property type="match status" value="1"/>
</dbReference>
<dbReference type="RefSeq" id="WP_130962703.1">
    <property type="nucleotide sequence ID" value="NZ_SIRT01000001.1"/>
</dbReference>